<sequence>FGCETELRYDMDTSGPALVPEWLKGLKARSNHKDPSQVQILRRNTLLARAQKYRPSLIDQDAPKTSASKNEAFQRYCRSSSGAKYDCSDSKKGAYVDQRTCHGFNQKSSFSGYDELKRLRDLKHNFSERLWEPEQQNVRGRKELNGDDRDRNVNRDDACRYHTLCNTSYQGSNSVPASRFKANKNLKNGPMDSGKELNILPTTSYASSFVSIGQKSDFERRFPSLGTEKKHGNSNSNQGNIWQEKIGMLQPVRPLLGSTNPDGLANDITGSEISGFGADGRVSVLADVSKLGLLGNNNLSTSAQIISPVRSVPSTVPRPASIRGLNMAEALAQNVPRDCTSPKLNSETQKLEELALKQSRQLIPIIRSTTKTMDRCSSRKLKSKLETVPYSTKVRQHVASSNQTTSVQAQRRPEYTEHGQGRNPMKDKAVSTSIVEVSTGSKSLLEENGFAIDEKKLWLQEKNDFFDSLRKRDTQNLLSATGNEEPSSSTRNKVNGLDGKSLLGVKSLIDVKRNIFSDSGLDNSEKVVSGLQKDNNEIKSTGKGVTHEKGNSHVKNMDGPVCPDPMNCISFMGSSEEEETAFMRSLGWDEHAEVKPLTEKEITAFYEQNLEALNAFYQGKQRLHFPEVHVATVARTASVGSFEF</sequence>
<dbReference type="PANTHER" id="PTHR34112:SF13">
    <property type="entry name" value="OS04G0448200 PROTEIN"/>
    <property type="match status" value="1"/>
</dbReference>
<feature type="compositionally biased region" description="Basic and acidic residues" evidence="1">
    <location>
        <begin position="411"/>
        <end position="429"/>
    </location>
</feature>
<gene>
    <name evidence="2" type="ORF">KI387_023255</name>
</gene>
<feature type="region of interest" description="Disordered" evidence="1">
    <location>
        <begin position="393"/>
        <end position="429"/>
    </location>
</feature>
<organism evidence="2 3">
    <name type="scientific">Taxus chinensis</name>
    <name type="common">Chinese yew</name>
    <name type="synonym">Taxus wallichiana var. chinensis</name>
    <dbReference type="NCBI Taxonomy" id="29808"/>
    <lineage>
        <taxon>Eukaryota</taxon>
        <taxon>Viridiplantae</taxon>
        <taxon>Streptophyta</taxon>
        <taxon>Embryophyta</taxon>
        <taxon>Tracheophyta</taxon>
        <taxon>Spermatophyta</taxon>
        <taxon>Pinopsida</taxon>
        <taxon>Pinidae</taxon>
        <taxon>Conifers II</taxon>
        <taxon>Cupressales</taxon>
        <taxon>Taxaceae</taxon>
        <taxon>Taxus</taxon>
    </lineage>
</organism>
<comment type="caution">
    <text evidence="2">The sequence shown here is derived from an EMBL/GenBank/DDBJ whole genome shotgun (WGS) entry which is preliminary data.</text>
</comment>
<accession>A0AA38L7E6</accession>
<evidence type="ECO:0000256" key="1">
    <source>
        <dbReference type="SAM" id="MobiDB-lite"/>
    </source>
</evidence>
<feature type="compositionally biased region" description="Polar residues" evidence="1">
    <location>
        <begin position="398"/>
        <end position="409"/>
    </location>
</feature>
<name>A0AA38L7E6_TAXCH</name>
<feature type="region of interest" description="Disordered" evidence="1">
    <location>
        <begin position="536"/>
        <end position="558"/>
    </location>
</feature>
<dbReference type="PANTHER" id="PTHR34112">
    <property type="entry name" value="C-JUN-AMINO-TERMINAL KINASE-INTERACTING PROTEIN"/>
    <property type="match status" value="1"/>
</dbReference>
<dbReference type="Proteomes" id="UP000824469">
    <property type="component" value="Unassembled WGS sequence"/>
</dbReference>
<keyword evidence="3" id="KW-1185">Reference proteome</keyword>
<dbReference type="AlphaFoldDB" id="A0AA38L7E6"/>
<feature type="non-terminal residue" evidence="2">
    <location>
        <position position="644"/>
    </location>
</feature>
<evidence type="ECO:0000313" key="2">
    <source>
        <dbReference type="EMBL" id="KAH9314628.1"/>
    </source>
</evidence>
<proteinExistence type="predicted"/>
<reference evidence="2 3" key="1">
    <citation type="journal article" date="2021" name="Nat. Plants">
        <title>The Taxus genome provides insights into paclitaxel biosynthesis.</title>
        <authorList>
            <person name="Xiong X."/>
            <person name="Gou J."/>
            <person name="Liao Q."/>
            <person name="Li Y."/>
            <person name="Zhou Q."/>
            <person name="Bi G."/>
            <person name="Li C."/>
            <person name="Du R."/>
            <person name="Wang X."/>
            <person name="Sun T."/>
            <person name="Guo L."/>
            <person name="Liang H."/>
            <person name="Lu P."/>
            <person name="Wu Y."/>
            <person name="Zhang Z."/>
            <person name="Ro D.K."/>
            <person name="Shang Y."/>
            <person name="Huang S."/>
            <person name="Yan J."/>
        </authorList>
    </citation>
    <scope>NUCLEOTIDE SEQUENCE [LARGE SCALE GENOMIC DNA]</scope>
    <source>
        <strain evidence="2">Ta-2019</strain>
    </source>
</reference>
<evidence type="ECO:0000313" key="3">
    <source>
        <dbReference type="Proteomes" id="UP000824469"/>
    </source>
</evidence>
<dbReference type="EMBL" id="JAHRHJ020000005">
    <property type="protein sequence ID" value="KAH9314628.1"/>
    <property type="molecule type" value="Genomic_DNA"/>
</dbReference>
<protein>
    <submittedName>
        <fullName evidence="2">Uncharacterized protein</fullName>
    </submittedName>
</protein>